<protein>
    <submittedName>
        <fullName evidence="1">Uncharacterized protein</fullName>
    </submittedName>
</protein>
<accession>A0A2R6A6K7</accession>
<proteinExistence type="predicted"/>
<name>A0A2R6A6K7_9ARCH</name>
<reference evidence="1 2" key="1">
    <citation type="submission" date="2017-04" db="EMBL/GenBank/DDBJ databases">
        <title>Novel microbial lineages endemic to geothermal iron-oxide mats fill important gaps in the evolutionary history of Archaea.</title>
        <authorList>
            <person name="Jay Z.J."/>
            <person name="Beam J.P."/>
            <person name="Dlakic M."/>
            <person name="Rusch D.B."/>
            <person name="Kozubal M.A."/>
            <person name="Inskeep W.P."/>
        </authorList>
    </citation>
    <scope>NUCLEOTIDE SEQUENCE [LARGE SCALE GENOMIC DNA]</scope>
    <source>
        <strain evidence="1">OSP_D</strain>
    </source>
</reference>
<evidence type="ECO:0000313" key="1">
    <source>
        <dbReference type="EMBL" id="PSN81933.1"/>
    </source>
</evidence>
<dbReference type="AlphaFoldDB" id="A0A2R6A6K7"/>
<dbReference type="EMBL" id="NEXE01000403">
    <property type="protein sequence ID" value="PSN81933.1"/>
    <property type="molecule type" value="Genomic_DNA"/>
</dbReference>
<gene>
    <name evidence="1" type="ORF">B9Q03_14840</name>
</gene>
<organism evidence="1 2">
    <name type="scientific">Candidatus Marsarchaeota G2 archaeon OSP_D</name>
    <dbReference type="NCBI Taxonomy" id="1978157"/>
    <lineage>
        <taxon>Archaea</taxon>
        <taxon>Candidatus Marsarchaeota</taxon>
        <taxon>Candidatus Marsarchaeota group 2</taxon>
    </lineage>
</organism>
<sequence length="140" mass="15221">MVVHVSGAVEQEALLEYISENEERKVSSVSGVESLVFDPAVDDVTNIPLHRIGTMKGGMYTPSVEKAADLLGFNKESTEILLVPAKTPSGEYYALSIRDPHAGEAVFLLRKDGSRLAVVSGVEEIRAFLKELYSGQGLQR</sequence>
<evidence type="ECO:0000313" key="2">
    <source>
        <dbReference type="Proteomes" id="UP000240322"/>
    </source>
</evidence>
<comment type="caution">
    <text evidence="1">The sequence shown here is derived from an EMBL/GenBank/DDBJ whole genome shotgun (WGS) entry which is preliminary data.</text>
</comment>
<dbReference type="Proteomes" id="UP000240322">
    <property type="component" value="Unassembled WGS sequence"/>
</dbReference>